<sequence>MLLNTNQFSELHFIKQAVRDLMALPLEKLTSYSTPAGEKRGIDIIAEQIEKYFHISASDCMKMTFGELVALMDELDTYAQIISTDADSEDEIRCYSAYVRKMLVLNRQLPEVQIYNAINVKEYLGYLNTLCMGSNTRYPANDRFLLSKLQIQLEKVLKQDPNMSLGSAFDILDRKACAFWIPWCIFIDDYVEQIRDAYDMRWWLISSASDIILSYPYNAKDIIEHYNGDLPLIKDSIFAE</sequence>
<dbReference type="Proteomes" id="UP001211015">
    <property type="component" value="Unassembled WGS sequence"/>
</dbReference>
<organism evidence="1 2">
    <name type="scientific">Ruminococcus bicirculans</name>
    <name type="common">ex Wegman et al. 2014</name>
    <dbReference type="NCBI Taxonomy" id="1160721"/>
    <lineage>
        <taxon>Bacteria</taxon>
        <taxon>Bacillati</taxon>
        <taxon>Bacillota</taxon>
        <taxon>Clostridia</taxon>
        <taxon>Eubacteriales</taxon>
        <taxon>Oscillospiraceae</taxon>
        <taxon>Ruminococcus</taxon>
    </lineage>
</organism>
<name>A0AAW6EC64_9FIRM</name>
<protein>
    <submittedName>
        <fullName evidence="1">Uncharacterized protein</fullName>
    </submittedName>
</protein>
<dbReference type="AlphaFoldDB" id="A0AAW6EC64"/>
<evidence type="ECO:0000313" key="1">
    <source>
        <dbReference type="EMBL" id="MDB8745726.1"/>
    </source>
</evidence>
<dbReference type="RefSeq" id="WP_195388925.1">
    <property type="nucleotide sequence ID" value="NZ_JADNGL010000017.1"/>
</dbReference>
<evidence type="ECO:0000313" key="2">
    <source>
        <dbReference type="Proteomes" id="UP001211015"/>
    </source>
</evidence>
<accession>A0AAW6EC64</accession>
<reference evidence="1" key="1">
    <citation type="submission" date="2023-01" db="EMBL/GenBank/DDBJ databases">
        <title>Human gut microbiome strain richness.</title>
        <authorList>
            <person name="Chen-Liaw A."/>
        </authorList>
    </citation>
    <scope>NUCLEOTIDE SEQUENCE</scope>
    <source>
        <strain evidence="1">1001275st1_F4_1001275B_160808</strain>
    </source>
</reference>
<comment type="caution">
    <text evidence="1">The sequence shown here is derived from an EMBL/GenBank/DDBJ whole genome shotgun (WGS) entry which is preliminary data.</text>
</comment>
<dbReference type="EMBL" id="JAQMLV010000018">
    <property type="protein sequence ID" value="MDB8745726.1"/>
    <property type="molecule type" value="Genomic_DNA"/>
</dbReference>
<proteinExistence type="predicted"/>
<gene>
    <name evidence="1" type="ORF">PNU62_11915</name>
</gene>